<evidence type="ECO:0000256" key="4">
    <source>
        <dbReference type="ARBA" id="ARBA00022989"/>
    </source>
</evidence>
<reference evidence="9" key="1">
    <citation type="submission" date="2022-05" db="EMBL/GenBank/DDBJ databases">
        <title>The Musa troglodytarum L. genome provides insights into the mechanism of non-climacteric behaviour and enrichment of carotenoids.</title>
        <authorList>
            <person name="Wang J."/>
        </authorList>
    </citation>
    <scope>NUCLEOTIDE SEQUENCE</scope>
    <source>
        <tissue evidence="9">Leaf</tissue>
    </source>
</reference>
<keyword evidence="4 6" id="KW-1133">Transmembrane helix</keyword>
<organism evidence="9 10">
    <name type="scientific">Musa troglodytarum</name>
    <name type="common">fe'i banana</name>
    <dbReference type="NCBI Taxonomy" id="320322"/>
    <lineage>
        <taxon>Eukaryota</taxon>
        <taxon>Viridiplantae</taxon>
        <taxon>Streptophyta</taxon>
        <taxon>Embryophyta</taxon>
        <taxon>Tracheophyta</taxon>
        <taxon>Spermatophyta</taxon>
        <taxon>Magnoliopsida</taxon>
        <taxon>Liliopsida</taxon>
        <taxon>Zingiberales</taxon>
        <taxon>Musaceae</taxon>
        <taxon>Musa</taxon>
    </lineage>
</organism>
<keyword evidence="10" id="KW-1185">Reference proteome</keyword>
<accession>A0A9E7JZK9</accession>
<evidence type="ECO:0000256" key="3">
    <source>
        <dbReference type="ARBA" id="ARBA00022824"/>
    </source>
</evidence>
<dbReference type="InterPro" id="IPR003388">
    <property type="entry name" value="Reticulon"/>
</dbReference>
<proteinExistence type="predicted"/>
<comment type="subcellular location">
    <subcellularLocation>
        <location evidence="1 6">Endoplasmic reticulum membrane</location>
        <topology evidence="1 6">Multi-pass membrane protein</topology>
    </subcellularLocation>
</comment>
<dbReference type="GO" id="GO:0005789">
    <property type="term" value="C:endoplasmic reticulum membrane"/>
    <property type="evidence" value="ECO:0007669"/>
    <property type="project" value="UniProtKB-SubCell"/>
</dbReference>
<evidence type="ECO:0000256" key="5">
    <source>
        <dbReference type="ARBA" id="ARBA00023136"/>
    </source>
</evidence>
<dbReference type="Pfam" id="PF02453">
    <property type="entry name" value="Reticulon"/>
    <property type="match status" value="1"/>
</dbReference>
<dbReference type="InterPro" id="IPR044647">
    <property type="entry name" value="RTNLB17/18/21"/>
</dbReference>
<feature type="compositionally biased region" description="Basic and acidic residues" evidence="7">
    <location>
        <begin position="138"/>
        <end position="159"/>
    </location>
</feature>
<evidence type="ECO:0000256" key="1">
    <source>
        <dbReference type="ARBA" id="ARBA00004477"/>
    </source>
</evidence>
<feature type="transmembrane region" description="Helical" evidence="6">
    <location>
        <begin position="531"/>
        <end position="552"/>
    </location>
</feature>
<dbReference type="PROSITE" id="PS50845">
    <property type="entry name" value="RETICULON"/>
    <property type="match status" value="1"/>
</dbReference>
<dbReference type="Proteomes" id="UP001055439">
    <property type="component" value="Chromosome 4"/>
</dbReference>
<feature type="compositionally biased region" description="Polar residues" evidence="7">
    <location>
        <begin position="188"/>
        <end position="206"/>
    </location>
</feature>
<keyword evidence="3 6" id="KW-0256">Endoplasmic reticulum</keyword>
<dbReference type="EMBL" id="CP097506">
    <property type="protein sequence ID" value="URD98114.1"/>
    <property type="molecule type" value="Genomic_DNA"/>
</dbReference>
<feature type="compositionally biased region" description="Basic and acidic residues" evidence="7">
    <location>
        <begin position="219"/>
        <end position="230"/>
    </location>
</feature>
<feature type="transmembrane region" description="Helical" evidence="6">
    <location>
        <begin position="335"/>
        <end position="351"/>
    </location>
</feature>
<feature type="transmembrane region" description="Helical" evidence="6">
    <location>
        <begin position="357"/>
        <end position="376"/>
    </location>
</feature>
<feature type="region of interest" description="Disordered" evidence="7">
    <location>
        <begin position="118"/>
        <end position="260"/>
    </location>
</feature>
<keyword evidence="2 6" id="KW-0812">Transmembrane</keyword>
<feature type="compositionally biased region" description="Acidic residues" evidence="7">
    <location>
        <begin position="127"/>
        <end position="137"/>
    </location>
</feature>
<evidence type="ECO:0000313" key="9">
    <source>
        <dbReference type="EMBL" id="URD98114.1"/>
    </source>
</evidence>
<evidence type="ECO:0000256" key="7">
    <source>
        <dbReference type="SAM" id="MobiDB-lite"/>
    </source>
</evidence>
<sequence>MQGSARRRSLTRNGVVAGSVWEARMRVDAVNGGIKVFNGEESRDGDGDEEGMRVYRRLRRNQSDSIAAGRRRRIWTPPPSSASSVNGSIGGSPIPLRTARSELAEDSRELGGVGRVLAIGDGSEGVGGDDGEAEIEDEVGRESFDDKEMDLPVEKGKSVEEEEEKTINQVHEIPASPPPPVVEKKQNCAETATSPAAEKQQQQSQRAIDPDPIEPPPYSEKKKMNHRIIDPDTVEPPPHAEKKRVNHKTIDPDPVEPLPYSEKKKMNHRMIDSDPVELRPHAEKKKMNHRTIDPDPVEPPSFEGAKRMFDTKSGHRNRMQSIVDLVMWREIPKSAFVFGLGAFVLMSSSYAKDLNFSLTSATSYLGLIYLALIFVYKSVLHRGESVEYDESYMVGEEEAIWLLRLLLPYVNELLLKIRALFSGDPATTMKARVWLPLRLFSHLPCSFLTPGKFMSLWQLAVLLFVMARCGNSITIWTLSRLLFFGVFTVPKICSSYSTQLAKYGNFWVERIRDGWESCSHKKAVAAAVFTLIWNISSTVARVWAVFMLVVAVKYYQQCVAEEWPGREEVAEEVREVSKPAQSQAQAPGLHHRHRVGTAVRERKQKKGI</sequence>
<gene>
    <name evidence="9" type="ORF">MUK42_32275</name>
</gene>
<evidence type="ECO:0000259" key="8">
    <source>
        <dbReference type="PROSITE" id="PS50845"/>
    </source>
</evidence>
<dbReference type="PANTHER" id="PTHR46626:SF1">
    <property type="entry name" value="RETICULON-LIKE PROTEIN B21"/>
    <property type="match status" value="1"/>
</dbReference>
<protein>
    <recommendedName>
        <fullName evidence="6">Reticulon-like protein</fullName>
    </recommendedName>
</protein>
<name>A0A9E7JZK9_9LILI</name>
<dbReference type="PANTHER" id="PTHR46626">
    <property type="entry name" value="RETICULON-LIKE PROTEIN B17"/>
    <property type="match status" value="1"/>
</dbReference>
<feature type="transmembrane region" description="Helical" evidence="6">
    <location>
        <begin position="456"/>
        <end position="478"/>
    </location>
</feature>
<feature type="region of interest" description="Disordered" evidence="7">
    <location>
        <begin position="577"/>
        <end position="608"/>
    </location>
</feature>
<evidence type="ECO:0000256" key="2">
    <source>
        <dbReference type="ARBA" id="ARBA00022692"/>
    </source>
</evidence>
<feature type="domain" description="Reticulon" evidence="8">
    <location>
        <begin position="322"/>
        <end position="513"/>
    </location>
</feature>
<keyword evidence="5 6" id="KW-0472">Membrane</keyword>
<evidence type="ECO:0000256" key="6">
    <source>
        <dbReference type="RuleBase" id="RU363132"/>
    </source>
</evidence>
<dbReference type="AlphaFoldDB" id="A0A9E7JZK9"/>
<evidence type="ECO:0000313" key="10">
    <source>
        <dbReference type="Proteomes" id="UP001055439"/>
    </source>
</evidence>
<feature type="region of interest" description="Disordered" evidence="7">
    <location>
        <begin position="66"/>
        <end position="93"/>
    </location>
</feature>
<dbReference type="OrthoDB" id="567788at2759"/>